<dbReference type="Proteomes" id="UP001163104">
    <property type="component" value="Chromosome"/>
</dbReference>
<dbReference type="PANTHER" id="PTHR43298">
    <property type="entry name" value="MULTIDRUG RESISTANCE PROTEIN NORM-RELATED"/>
    <property type="match status" value="1"/>
</dbReference>
<keyword evidence="9 13" id="KW-1133">Transmembrane helix</keyword>
<accession>A0AA46P2V2</accession>
<feature type="transmembrane region" description="Helical" evidence="13">
    <location>
        <begin position="97"/>
        <end position="115"/>
    </location>
</feature>
<feature type="transmembrane region" description="Helical" evidence="13">
    <location>
        <begin position="135"/>
        <end position="156"/>
    </location>
</feature>
<keyword evidence="10" id="KW-0406">Ion transport</keyword>
<dbReference type="EMBL" id="CP107027">
    <property type="protein sequence ID" value="UYG95576.1"/>
    <property type="molecule type" value="Genomic_DNA"/>
</dbReference>
<evidence type="ECO:0000256" key="2">
    <source>
        <dbReference type="ARBA" id="ARBA00004651"/>
    </source>
</evidence>
<keyword evidence="6" id="KW-0050">Antiport</keyword>
<comment type="subcellular location">
    <subcellularLocation>
        <location evidence="2">Cell membrane</location>
        <topology evidence="2">Multi-pass membrane protein</topology>
    </subcellularLocation>
</comment>
<feature type="transmembrane region" description="Helical" evidence="13">
    <location>
        <begin position="56"/>
        <end position="77"/>
    </location>
</feature>
<reference evidence="14" key="1">
    <citation type="submission" date="2022-10" db="EMBL/GenBank/DDBJ databases">
        <title>Mechanism of multi-heavy metal repair in Cytobacillus Firmus M7.</title>
        <authorList>
            <person name="Li X."/>
            <person name="Yu C."/>
        </authorList>
    </citation>
    <scope>NUCLEOTIDE SEQUENCE</scope>
    <source>
        <strain evidence="14">M7</strain>
    </source>
</reference>
<evidence type="ECO:0000256" key="1">
    <source>
        <dbReference type="ARBA" id="ARBA00003408"/>
    </source>
</evidence>
<evidence type="ECO:0000256" key="6">
    <source>
        <dbReference type="ARBA" id="ARBA00022449"/>
    </source>
</evidence>
<feature type="transmembrane region" description="Helical" evidence="13">
    <location>
        <begin position="321"/>
        <end position="344"/>
    </location>
</feature>
<feature type="transmembrane region" description="Helical" evidence="13">
    <location>
        <begin position="168"/>
        <end position="192"/>
    </location>
</feature>
<dbReference type="PANTHER" id="PTHR43298:SF2">
    <property type="entry name" value="FMN_FAD EXPORTER YEEO-RELATED"/>
    <property type="match status" value="1"/>
</dbReference>
<evidence type="ECO:0000256" key="11">
    <source>
        <dbReference type="ARBA" id="ARBA00023136"/>
    </source>
</evidence>
<dbReference type="InterPro" id="IPR048279">
    <property type="entry name" value="MdtK-like"/>
</dbReference>
<evidence type="ECO:0000313" key="14">
    <source>
        <dbReference type="EMBL" id="UYG95576.1"/>
    </source>
</evidence>
<evidence type="ECO:0000313" key="15">
    <source>
        <dbReference type="Proteomes" id="UP001163104"/>
    </source>
</evidence>
<evidence type="ECO:0000256" key="12">
    <source>
        <dbReference type="ARBA" id="ARBA00031636"/>
    </source>
</evidence>
<dbReference type="CDD" id="cd13137">
    <property type="entry name" value="MATE_NorM_like"/>
    <property type="match status" value="1"/>
</dbReference>
<evidence type="ECO:0000256" key="10">
    <source>
        <dbReference type="ARBA" id="ARBA00023065"/>
    </source>
</evidence>
<dbReference type="NCBIfam" id="TIGR00797">
    <property type="entry name" value="matE"/>
    <property type="match status" value="1"/>
</dbReference>
<evidence type="ECO:0000256" key="8">
    <source>
        <dbReference type="ARBA" id="ARBA00022692"/>
    </source>
</evidence>
<dbReference type="AlphaFoldDB" id="A0AA46P2V2"/>
<dbReference type="Pfam" id="PF01554">
    <property type="entry name" value="MatE"/>
    <property type="match status" value="2"/>
</dbReference>
<evidence type="ECO:0000256" key="3">
    <source>
        <dbReference type="ARBA" id="ARBA00010199"/>
    </source>
</evidence>
<feature type="transmembrane region" description="Helical" evidence="13">
    <location>
        <begin position="259"/>
        <end position="278"/>
    </location>
</feature>
<keyword evidence="11 13" id="KW-0472">Membrane</keyword>
<organism evidence="14 15">
    <name type="scientific">Cytobacillus firmus</name>
    <name type="common">Bacillus firmus</name>
    <dbReference type="NCBI Taxonomy" id="1399"/>
    <lineage>
        <taxon>Bacteria</taxon>
        <taxon>Bacillati</taxon>
        <taxon>Bacillota</taxon>
        <taxon>Bacilli</taxon>
        <taxon>Bacillales</taxon>
        <taxon>Bacillaceae</taxon>
        <taxon>Cytobacillus</taxon>
    </lineage>
</organism>
<dbReference type="GO" id="GO:0006811">
    <property type="term" value="P:monoatomic ion transport"/>
    <property type="evidence" value="ECO:0007669"/>
    <property type="project" value="UniProtKB-KW"/>
</dbReference>
<keyword evidence="7" id="KW-1003">Cell membrane</keyword>
<dbReference type="InterPro" id="IPR050222">
    <property type="entry name" value="MATE_MdtK"/>
</dbReference>
<feature type="transmembrane region" description="Helical" evidence="13">
    <location>
        <begin position="12"/>
        <end position="36"/>
    </location>
</feature>
<dbReference type="RefSeq" id="WP_258750428.1">
    <property type="nucleotide sequence ID" value="NZ_CP107027.1"/>
</dbReference>
<sequence length="457" mass="50048">MEDAKEQTRSSIIKTILLLAIPVVIENFFQMILGFVDTLFVSKLGLIEVSAVGVTNAILAIYFAIFMAIGISANVYVAKYIGAGRQEKVKEVTAQSILLASFFGVFFGLLTLFFSEELLRLMGVEKGVLSAANSYFRIVAIPSIFISLMFVLSSVLRGNGDTKSPMKISIFINLINILLDYILIFGFLFIPALGIEGAAYATLISRLIGSIGLFIYIRKANMIEWRSDFWWINKTMLLEIISLSSPAAAERLAMRVGQVLYFGLIVSIGINTFAAHQIAGNIEVFAYMIGYGFATAATTLVSKCIGSGEVEKVKEYARYSLWIGTAVMSLFGILLFIGGEWIGGFFTSDAAVINQIKTALQIDAFIQPILAIVLILTGIYQGAENTKYPFYLTLIGIWVIRTGGVYFLGIILGLGIAGIWIAIGLDNLYRAAFLLKNFRNGKWKKEESVPSAKAAGN</sequence>
<protein>
    <recommendedName>
        <fullName evidence="4">Probable multidrug resistance protein NorM</fullName>
    </recommendedName>
    <alternativeName>
        <fullName evidence="12">Multidrug-efflux transporter</fullName>
    </alternativeName>
</protein>
<name>A0AA46P2V2_CYTFI</name>
<comment type="similarity">
    <text evidence="3">Belongs to the multi antimicrobial extrusion (MATE) (TC 2.A.66.1) family.</text>
</comment>
<evidence type="ECO:0000256" key="9">
    <source>
        <dbReference type="ARBA" id="ARBA00022989"/>
    </source>
</evidence>
<dbReference type="InterPro" id="IPR002528">
    <property type="entry name" value="MATE_fam"/>
</dbReference>
<keyword evidence="5" id="KW-0813">Transport</keyword>
<feature type="transmembrane region" description="Helical" evidence="13">
    <location>
        <begin position="284"/>
        <end position="301"/>
    </location>
</feature>
<feature type="transmembrane region" description="Helical" evidence="13">
    <location>
        <begin position="364"/>
        <end position="383"/>
    </location>
</feature>
<evidence type="ECO:0000256" key="5">
    <source>
        <dbReference type="ARBA" id="ARBA00022448"/>
    </source>
</evidence>
<proteinExistence type="inferred from homology"/>
<evidence type="ECO:0000256" key="7">
    <source>
        <dbReference type="ARBA" id="ARBA00022475"/>
    </source>
</evidence>
<keyword evidence="8 13" id="KW-0812">Transmembrane</keyword>
<dbReference type="GO" id="GO:0005886">
    <property type="term" value="C:plasma membrane"/>
    <property type="evidence" value="ECO:0007669"/>
    <property type="project" value="UniProtKB-SubCell"/>
</dbReference>
<dbReference type="PIRSF" id="PIRSF006603">
    <property type="entry name" value="DinF"/>
    <property type="match status" value="1"/>
</dbReference>
<dbReference type="GO" id="GO:0015297">
    <property type="term" value="F:antiporter activity"/>
    <property type="evidence" value="ECO:0007669"/>
    <property type="project" value="UniProtKB-KW"/>
</dbReference>
<evidence type="ECO:0000256" key="13">
    <source>
        <dbReference type="SAM" id="Phobius"/>
    </source>
</evidence>
<evidence type="ECO:0000256" key="4">
    <source>
        <dbReference type="ARBA" id="ARBA00020268"/>
    </source>
</evidence>
<comment type="function">
    <text evidence="1">Multidrug efflux pump.</text>
</comment>
<dbReference type="GO" id="GO:0042910">
    <property type="term" value="F:xenobiotic transmembrane transporter activity"/>
    <property type="evidence" value="ECO:0007669"/>
    <property type="project" value="InterPro"/>
</dbReference>
<feature type="transmembrane region" description="Helical" evidence="13">
    <location>
        <begin position="198"/>
        <end position="217"/>
    </location>
</feature>
<gene>
    <name evidence="14" type="ORF">OD459_00690</name>
</gene>